<evidence type="ECO:0000313" key="2">
    <source>
        <dbReference type="Proteomes" id="UP000024635"/>
    </source>
</evidence>
<accession>A0A016SCA9</accession>
<gene>
    <name evidence="1" type="primary">Acey_s0249.g125</name>
    <name evidence="1" type="ORF">Y032_0249g125</name>
</gene>
<reference evidence="2" key="1">
    <citation type="journal article" date="2015" name="Nat. Genet.">
        <title>The genome and transcriptome of the zoonotic hookworm Ancylostoma ceylanicum identify infection-specific gene families.</title>
        <authorList>
            <person name="Schwarz E.M."/>
            <person name="Hu Y."/>
            <person name="Antoshechkin I."/>
            <person name="Miller M.M."/>
            <person name="Sternberg P.W."/>
            <person name="Aroian R.V."/>
        </authorList>
    </citation>
    <scope>NUCLEOTIDE SEQUENCE</scope>
    <source>
        <strain evidence="2">HY135</strain>
    </source>
</reference>
<organism evidence="1 2">
    <name type="scientific">Ancylostoma ceylanicum</name>
    <dbReference type="NCBI Taxonomy" id="53326"/>
    <lineage>
        <taxon>Eukaryota</taxon>
        <taxon>Metazoa</taxon>
        <taxon>Ecdysozoa</taxon>
        <taxon>Nematoda</taxon>
        <taxon>Chromadorea</taxon>
        <taxon>Rhabditida</taxon>
        <taxon>Rhabditina</taxon>
        <taxon>Rhabditomorpha</taxon>
        <taxon>Strongyloidea</taxon>
        <taxon>Ancylostomatidae</taxon>
        <taxon>Ancylostomatinae</taxon>
        <taxon>Ancylostoma</taxon>
    </lineage>
</organism>
<evidence type="ECO:0000313" key="1">
    <source>
        <dbReference type="EMBL" id="EYB88318.1"/>
    </source>
</evidence>
<dbReference type="EMBL" id="JARK01001585">
    <property type="protein sequence ID" value="EYB88318.1"/>
    <property type="molecule type" value="Genomic_DNA"/>
</dbReference>
<dbReference type="AlphaFoldDB" id="A0A016SCA9"/>
<sequence>MSPTHLAKMAEAFKRDLLDAAYCDLTIEDDEEDNAENMDVDWDLNSPMEVCKTKHEDGIQTLEPPPTSLCHYPLGHPAASPWVNAVYVSAVGNHRREISTLY</sequence>
<protein>
    <submittedName>
        <fullName evidence="1">Uncharacterized protein</fullName>
    </submittedName>
</protein>
<dbReference type="Proteomes" id="UP000024635">
    <property type="component" value="Unassembled WGS sequence"/>
</dbReference>
<name>A0A016SCA9_9BILA</name>
<keyword evidence="2" id="KW-1185">Reference proteome</keyword>
<proteinExistence type="predicted"/>
<comment type="caution">
    <text evidence="1">The sequence shown here is derived from an EMBL/GenBank/DDBJ whole genome shotgun (WGS) entry which is preliminary data.</text>
</comment>